<reference evidence="1 2" key="1">
    <citation type="journal article" date="2021" name="Commun. Biol.">
        <title>Genomic insights into the host specific adaptation of the Pneumocystis genus.</title>
        <authorList>
            <person name="Cisse O.H."/>
            <person name="Ma L."/>
            <person name="Dekker J.P."/>
            <person name="Khil P.P."/>
            <person name="Youn J.-H."/>
            <person name="Brenchley J.M."/>
            <person name="Blair R."/>
            <person name="Pahar B."/>
            <person name="Chabe M."/>
            <person name="Van Rompay K.K.A."/>
            <person name="Keesler R."/>
            <person name="Sukura A."/>
            <person name="Hirsch V."/>
            <person name="Kutty G."/>
            <person name="Liu Y."/>
            <person name="Peng L."/>
            <person name="Chen J."/>
            <person name="Song J."/>
            <person name="Weissenbacher-Lang C."/>
            <person name="Xu J."/>
            <person name="Upham N.S."/>
            <person name="Stajich J.E."/>
            <person name="Cuomo C.A."/>
            <person name="Cushion M.T."/>
            <person name="Kovacs J.A."/>
        </authorList>
    </citation>
    <scope>NUCLEOTIDE SEQUENCE [LARGE SCALE GENOMIC DNA]</scope>
    <source>
        <strain evidence="1 2">RABM</strain>
    </source>
</reference>
<dbReference type="EMBL" id="JABTEG010000008">
    <property type="protein sequence ID" value="KAG4304366.1"/>
    <property type="molecule type" value="Genomic_DNA"/>
</dbReference>
<name>A0ACB7C9J2_9ASCO</name>
<evidence type="ECO:0000313" key="1">
    <source>
        <dbReference type="EMBL" id="KAG4304366.1"/>
    </source>
</evidence>
<dbReference type="Proteomes" id="UP000768646">
    <property type="component" value="Unassembled WGS sequence"/>
</dbReference>
<sequence length="387" mass="43910">MARKSGDSHKNSDIIHSQHNLNNIPTYFPRFSRKSYSERYGKPLVMTKASNVLDLDEVEAEENLKNSLDISKTDCIAHPDNSSAVINEQDNMFGNTNTNGLEKSIQYVSNDSFSDSVEFNENSVHISQELEQTEAVLSIQKSQKDKDIFFSPSKECSNLHTIQESNSACNISVCDVHETIDLLVPPSCDTYVEAKTTQEQTVEAKQENRLQERDDTGVNNVKECLNVSVDVSCDSLKDNQILQEKNCNHVTLDSNVSICDGSLDFQSSQCENTRSAEESHISFSVYPKEENMLPLVLPDDFSDQEKAYAALSIKEWEDKGLEISKRGFQLIEKVILLRRKKEELLFQVQNMINIHAEKLAQREESLRLRALDVKKRGKELLDDVSIY</sequence>
<comment type="caution">
    <text evidence="1">The sequence shown here is derived from an EMBL/GenBank/DDBJ whole genome shotgun (WGS) entry which is preliminary data.</text>
</comment>
<evidence type="ECO:0000313" key="2">
    <source>
        <dbReference type="Proteomes" id="UP000768646"/>
    </source>
</evidence>
<organism evidence="1 2">
    <name type="scientific">Pneumocystis oryctolagi</name>
    <dbReference type="NCBI Taxonomy" id="42067"/>
    <lineage>
        <taxon>Eukaryota</taxon>
        <taxon>Fungi</taxon>
        <taxon>Dikarya</taxon>
        <taxon>Ascomycota</taxon>
        <taxon>Taphrinomycotina</taxon>
        <taxon>Pneumocystomycetes</taxon>
        <taxon>Pneumocystaceae</taxon>
        <taxon>Pneumocystis</taxon>
    </lineage>
</organism>
<accession>A0ACB7C9J2</accession>
<protein>
    <submittedName>
        <fullName evidence="1">Uncharacterized protein</fullName>
    </submittedName>
</protein>
<gene>
    <name evidence="1" type="ORF">PORY_002076</name>
</gene>
<keyword evidence="2" id="KW-1185">Reference proteome</keyword>
<proteinExistence type="predicted"/>